<protein>
    <submittedName>
        <fullName evidence="2">Uncharacterized protein</fullName>
    </submittedName>
</protein>
<accession>A0A6P8APU2</accession>
<dbReference type="KEGG" id="pgri:PgNI_11360"/>
<dbReference type="Proteomes" id="UP000515153">
    <property type="component" value="Chromosome VI"/>
</dbReference>
<name>A0A6P8APU2_PYRGI</name>
<proteinExistence type="predicted"/>
<dbReference type="AlphaFoldDB" id="A0A6P8APU2"/>
<organism evidence="1 2">
    <name type="scientific">Pyricularia grisea</name>
    <name type="common">Crabgrass-specific blast fungus</name>
    <name type="synonym">Magnaporthe grisea</name>
    <dbReference type="NCBI Taxonomy" id="148305"/>
    <lineage>
        <taxon>Eukaryota</taxon>
        <taxon>Fungi</taxon>
        <taxon>Dikarya</taxon>
        <taxon>Ascomycota</taxon>
        <taxon>Pezizomycotina</taxon>
        <taxon>Sordariomycetes</taxon>
        <taxon>Sordariomycetidae</taxon>
        <taxon>Magnaporthales</taxon>
        <taxon>Pyriculariaceae</taxon>
        <taxon>Pyricularia</taxon>
    </lineage>
</organism>
<sequence>MSGATSKQYQDAQPTMREKYPALAFLMRHVDAAPSISYTRFSDELRHRATDTAIGLALCGEPGAATRIIELLRTHSLDPFDPHNEGSTYARPAMYFAWEATRSWPGWIPPEERTEDRLNEIEAEARKPWLERFTEEWKVDGETAAKALEMARASINNVFPSVSAVERIQLANKWFQDGYYGYASNPMGPFSARYIKIQGWWRRGLYPFPWQQLFRSAGLSIALDIQLKLGLDKDAKETFEQICDRITFTEQLEMLACSRSAWHSGLFTPDKGAGNTGSRFVKLLELSQTDLHACGLRAVEQLAKRLRNGPERPFRDKTVADLAQLISAHTYENCDFNELEIYGPPIDRPADANSLLHEPCHPDELADLKHRLSTAGADPDLPQDYEELLAATNGLEPFWDGGFRLRLLAPAREVTTATLSFFERGSGENSVLSLLPPGYHGRIEWPPMPDRVVSLSGAEDREGDGDGDLWLIDRATTARCKEAVLEALARSDGDARRRLQVAVEDIYGSLQRFRELEFGVVSWRHWDPEGVVPYDGVRGMLEVMAEKSMHRYMLWDPCFRPNQRISKERPPFVI</sequence>
<dbReference type="GeneID" id="41966232"/>
<dbReference type="RefSeq" id="XP_030976914.1">
    <property type="nucleotide sequence ID" value="XM_031131327.1"/>
</dbReference>
<reference evidence="2" key="2">
    <citation type="submission" date="2019-10" db="EMBL/GenBank/DDBJ databases">
        <authorList>
            <consortium name="NCBI Genome Project"/>
        </authorList>
    </citation>
    <scope>NUCLEOTIDE SEQUENCE</scope>
    <source>
        <strain evidence="2">NI907</strain>
    </source>
</reference>
<evidence type="ECO:0000313" key="1">
    <source>
        <dbReference type="Proteomes" id="UP000515153"/>
    </source>
</evidence>
<reference evidence="1 2" key="1">
    <citation type="journal article" date="2019" name="Mol. Biol. Evol.">
        <title>Blast fungal genomes show frequent chromosomal changes, gene gains and losses, and effector gene turnover.</title>
        <authorList>
            <person name="Gomez Luciano L.B."/>
            <person name="Jason Tsai I."/>
            <person name="Chuma I."/>
            <person name="Tosa Y."/>
            <person name="Chen Y.H."/>
            <person name="Li J.Y."/>
            <person name="Li M.Y."/>
            <person name="Jade Lu M.Y."/>
            <person name="Nakayashiki H."/>
            <person name="Li W.H."/>
        </authorList>
    </citation>
    <scope>NUCLEOTIDE SEQUENCE [LARGE SCALE GENOMIC DNA]</scope>
    <source>
        <strain evidence="1 2">NI907</strain>
    </source>
</reference>
<gene>
    <name evidence="2" type="ORF">PgNI_11360</name>
</gene>
<keyword evidence="1" id="KW-1185">Reference proteome</keyword>
<reference evidence="2" key="3">
    <citation type="submission" date="2025-08" db="UniProtKB">
        <authorList>
            <consortium name="RefSeq"/>
        </authorList>
    </citation>
    <scope>IDENTIFICATION</scope>
    <source>
        <strain evidence="2">NI907</strain>
    </source>
</reference>
<evidence type="ECO:0000313" key="2">
    <source>
        <dbReference type="RefSeq" id="XP_030976914.1"/>
    </source>
</evidence>